<dbReference type="Proteomes" id="UP000007755">
    <property type="component" value="Unassembled WGS sequence"/>
</dbReference>
<organism evidence="3">
    <name type="scientific">Acromyrmex echinatior</name>
    <name type="common">Panamanian leafcutter ant</name>
    <name type="synonym">Acromyrmex octospinosus echinatior</name>
    <dbReference type="NCBI Taxonomy" id="103372"/>
    <lineage>
        <taxon>Eukaryota</taxon>
        <taxon>Metazoa</taxon>
        <taxon>Ecdysozoa</taxon>
        <taxon>Arthropoda</taxon>
        <taxon>Hexapoda</taxon>
        <taxon>Insecta</taxon>
        <taxon>Pterygota</taxon>
        <taxon>Neoptera</taxon>
        <taxon>Endopterygota</taxon>
        <taxon>Hymenoptera</taxon>
        <taxon>Apocrita</taxon>
        <taxon>Aculeata</taxon>
        <taxon>Formicoidea</taxon>
        <taxon>Formicidae</taxon>
        <taxon>Myrmicinae</taxon>
        <taxon>Acromyrmex</taxon>
    </lineage>
</organism>
<accession>F4WB62</accession>
<feature type="compositionally biased region" description="Basic and acidic residues" evidence="1">
    <location>
        <begin position="9"/>
        <end position="24"/>
    </location>
</feature>
<evidence type="ECO:0000313" key="2">
    <source>
        <dbReference type="EMBL" id="EGI68569.1"/>
    </source>
</evidence>
<dbReference type="EMBL" id="GL888057">
    <property type="protein sequence ID" value="EGI68569.1"/>
    <property type="molecule type" value="Genomic_DNA"/>
</dbReference>
<gene>
    <name evidence="2" type="ORF">G5I_02763</name>
</gene>
<reference evidence="2" key="1">
    <citation type="submission" date="2011-02" db="EMBL/GenBank/DDBJ databases">
        <title>The genome of the leaf-cutting ant Acromyrmex echinatior suggests key adaptations to social evolution and fungus farming.</title>
        <authorList>
            <person name="Nygaard S."/>
            <person name="Zhang G."/>
        </authorList>
    </citation>
    <scope>NUCLEOTIDE SEQUENCE</scope>
</reference>
<keyword evidence="3" id="KW-1185">Reference proteome</keyword>
<evidence type="ECO:0000256" key="1">
    <source>
        <dbReference type="SAM" id="MobiDB-lite"/>
    </source>
</evidence>
<feature type="region of interest" description="Disordered" evidence="1">
    <location>
        <begin position="1"/>
        <end position="24"/>
    </location>
</feature>
<name>F4WB62_ACREC</name>
<dbReference type="AlphaFoldDB" id="F4WB62"/>
<sequence length="265" mass="30524">MSRRGPVLETRREDFANDKGSSDKEASWSRTRKAFLVRVVRKSTSRVGREITELANEWTGDSTANTWTDRESFLRATTTSEVLTSTKFSLCDEVESLLSESTSTKTKLVDNDREMSALTRVIQLLFGRPTRAKFYNSLCNRYVDNDCITRVIEYRPREESESIDCFLSLRAELLADRQSASSISRQQHVVAKPREHAPRTGFMEDGMLLLAVYLRLTWLIQPSRNVIPAYIRNTHNSPPIYYYGLMVHFCSLTQEGEYSKWLLDP</sequence>
<proteinExistence type="predicted"/>
<dbReference type="InParanoid" id="F4WB62"/>
<protein>
    <submittedName>
        <fullName evidence="2">Uncharacterized protein</fullName>
    </submittedName>
</protein>
<evidence type="ECO:0000313" key="3">
    <source>
        <dbReference type="Proteomes" id="UP000007755"/>
    </source>
</evidence>